<sequence>MFCPGIPGAGKTIIASIVVDELESRYGNESDDGIAYIFYSFQRHDDQSQKLESLMASIVRQLAQGLSSLPEIIESLHEKHRIKGTRPSVHKISIALQFIIGRFSRLFIIVDALDEVTLSPYHNYLMFRNMPTLEIRAAKVDAMEYLSYNLHKPPLFVSRDPQLQQDIVTNITNSVDGMFLLAQLYLHSLVGKISPRAIKSRPNDRISSSKTYDSAYDNVIDRINGQVTDLKNMAWDVLTWITCANRLPTTVELKHALAVEPDESEFHEDNIPDLDDIVSVCAGLVTVTPDASGDIIRLVHYTAQEYFERTWSRWFPDGHSNIAALCVTYLSFDSFQKGICLTDADFEARLDEYPLYSYAAKHWGNHAREQRIKERVMMSLLENTPKRHACVQGIFALRSYSSYGDYILQVPLGFTGSHLAAYFGLTSAVRIITSQCDESYMVDSMGRVSLEWAAYNGHHAVVKFFLENGVNPSEMDGGGRTPLSLAASMGWFDVVCEPPTGISR</sequence>
<accession>A0A7H8REF3</accession>
<evidence type="ECO:0000313" key="6">
    <source>
        <dbReference type="Proteomes" id="UP000509510"/>
    </source>
</evidence>
<keyword evidence="1" id="KW-0677">Repeat</keyword>
<evidence type="ECO:0000256" key="2">
    <source>
        <dbReference type="PROSITE-ProRule" id="PRU00023"/>
    </source>
</evidence>
<evidence type="ECO:0000259" key="3">
    <source>
        <dbReference type="Pfam" id="PF22939"/>
    </source>
</evidence>
<evidence type="ECO:0000259" key="4">
    <source>
        <dbReference type="Pfam" id="PF24883"/>
    </source>
</evidence>
<dbReference type="InterPro" id="IPR002110">
    <property type="entry name" value="Ankyrin_rpt"/>
</dbReference>
<dbReference type="PANTHER" id="PTHR10039">
    <property type="entry name" value="AMELOGENIN"/>
    <property type="match status" value="1"/>
</dbReference>
<evidence type="ECO:0000256" key="1">
    <source>
        <dbReference type="ARBA" id="ARBA00022737"/>
    </source>
</evidence>
<name>A0A7H8REF3_TALRU</name>
<dbReference type="PROSITE" id="PS50297">
    <property type="entry name" value="ANK_REP_REGION"/>
    <property type="match status" value="1"/>
</dbReference>
<dbReference type="AlphaFoldDB" id="A0A7H8REF3"/>
<organism evidence="5 6">
    <name type="scientific">Talaromyces rugulosus</name>
    <name type="common">Penicillium rugulosum</name>
    <dbReference type="NCBI Taxonomy" id="121627"/>
    <lineage>
        <taxon>Eukaryota</taxon>
        <taxon>Fungi</taxon>
        <taxon>Dikarya</taxon>
        <taxon>Ascomycota</taxon>
        <taxon>Pezizomycotina</taxon>
        <taxon>Eurotiomycetes</taxon>
        <taxon>Eurotiomycetidae</taxon>
        <taxon>Eurotiales</taxon>
        <taxon>Trichocomaceae</taxon>
        <taxon>Talaromyces</taxon>
        <taxon>Talaromyces sect. Islandici</taxon>
    </lineage>
</organism>
<dbReference type="EMBL" id="CP055903">
    <property type="protein sequence ID" value="QKX64081.1"/>
    <property type="molecule type" value="Genomic_DNA"/>
</dbReference>
<feature type="repeat" description="ANK" evidence="2">
    <location>
        <begin position="445"/>
        <end position="477"/>
    </location>
</feature>
<reference evidence="6" key="1">
    <citation type="submission" date="2020-06" db="EMBL/GenBank/DDBJ databases">
        <title>A chromosome-scale genome assembly of Talaromyces rugulosus W13939.</title>
        <authorList>
            <person name="Wang B."/>
            <person name="Guo L."/>
            <person name="Ye K."/>
            <person name="Wang L."/>
        </authorList>
    </citation>
    <scope>NUCLEOTIDE SEQUENCE [LARGE SCALE GENOMIC DNA]</scope>
    <source>
        <strain evidence="6">W13939</strain>
    </source>
</reference>
<dbReference type="KEGG" id="trg:TRUGW13939_11254"/>
<dbReference type="Pfam" id="PF22939">
    <property type="entry name" value="WHD_GPIID"/>
    <property type="match status" value="1"/>
</dbReference>
<dbReference type="PROSITE" id="PS50088">
    <property type="entry name" value="ANK_REPEAT"/>
    <property type="match status" value="1"/>
</dbReference>
<dbReference type="Gene3D" id="3.40.50.300">
    <property type="entry name" value="P-loop containing nucleotide triphosphate hydrolases"/>
    <property type="match status" value="1"/>
</dbReference>
<dbReference type="RefSeq" id="XP_035350255.1">
    <property type="nucleotide sequence ID" value="XM_035494362.1"/>
</dbReference>
<keyword evidence="2" id="KW-0040">ANK repeat</keyword>
<dbReference type="OrthoDB" id="4221929at2759"/>
<dbReference type="InterPro" id="IPR054471">
    <property type="entry name" value="GPIID_WHD"/>
</dbReference>
<keyword evidence="6" id="KW-1185">Reference proteome</keyword>
<dbReference type="Gene3D" id="1.25.40.20">
    <property type="entry name" value="Ankyrin repeat-containing domain"/>
    <property type="match status" value="1"/>
</dbReference>
<feature type="domain" description="Nephrocystin 3-like N-terminal" evidence="4">
    <location>
        <begin position="2"/>
        <end position="117"/>
    </location>
</feature>
<dbReference type="Pfam" id="PF24883">
    <property type="entry name" value="NPHP3_N"/>
    <property type="match status" value="1"/>
</dbReference>
<feature type="domain" description="GPI inositol-deacylase winged helix" evidence="3">
    <location>
        <begin position="227"/>
        <end position="307"/>
    </location>
</feature>
<dbReference type="PANTHER" id="PTHR10039:SF15">
    <property type="entry name" value="NACHT DOMAIN-CONTAINING PROTEIN"/>
    <property type="match status" value="1"/>
</dbReference>
<dbReference type="InterPro" id="IPR027417">
    <property type="entry name" value="P-loop_NTPase"/>
</dbReference>
<dbReference type="SUPFAM" id="SSF48403">
    <property type="entry name" value="Ankyrin repeat"/>
    <property type="match status" value="1"/>
</dbReference>
<dbReference type="InterPro" id="IPR056884">
    <property type="entry name" value="NPHP3-like_N"/>
</dbReference>
<protein>
    <submittedName>
        <fullName evidence="5">Uncharacterized protein</fullName>
    </submittedName>
</protein>
<evidence type="ECO:0000313" key="5">
    <source>
        <dbReference type="EMBL" id="QKX64081.1"/>
    </source>
</evidence>
<proteinExistence type="predicted"/>
<dbReference type="GeneID" id="55998732"/>
<dbReference type="InterPro" id="IPR036770">
    <property type="entry name" value="Ankyrin_rpt-contain_sf"/>
</dbReference>
<dbReference type="Proteomes" id="UP000509510">
    <property type="component" value="Chromosome VI"/>
</dbReference>
<dbReference type="Pfam" id="PF13637">
    <property type="entry name" value="Ank_4"/>
    <property type="match status" value="1"/>
</dbReference>
<gene>
    <name evidence="5" type="ORF">TRUGW13939_11254</name>
</gene>